<evidence type="ECO:0000259" key="2">
    <source>
        <dbReference type="Pfam" id="PF10728"/>
    </source>
</evidence>
<proteinExistence type="predicted"/>
<dbReference type="OrthoDB" id="9810755at2"/>
<reference evidence="3 4" key="1">
    <citation type="submission" date="2016-10" db="EMBL/GenBank/DDBJ databases">
        <authorList>
            <person name="de Groot N.N."/>
        </authorList>
    </citation>
    <scope>NUCLEOTIDE SEQUENCE [LARGE SCALE GENOMIC DNA]</scope>
    <source>
        <strain evidence="3 4">DSM 14045</strain>
    </source>
</reference>
<gene>
    <name evidence="3" type="ORF">SAMN02910414_00774</name>
</gene>
<dbReference type="SUPFAM" id="SSF51735">
    <property type="entry name" value="NAD(P)-binding Rossmann-fold domains"/>
    <property type="match status" value="1"/>
</dbReference>
<dbReference type="AlphaFoldDB" id="A0A1H3HAF4"/>
<dbReference type="Pfam" id="PF10728">
    <property type="entry name" value="DUF2520"/>
    <property type="match status" value="1"/>
</dbReference>
<dbReference type="InterPro" id="IPR008927">
    <property type="entry name" value="6-PGluconate_DH-like_C_sf"/>
</dbReference>
<accession>A0A1H3HAF4</accession>
<dbReference type="InterPro" id="IPR018931">
    <property type="entry name" value="DUF2520"/>
</dbReference>
<organism evidence="3 4">
    <name type="scientific">Lachnobacterium bovis DSM 14045</name>
    <dbReference type="NCBI Taxonomy" id="1122142"/>
    <lineage>
        <taxon>Bacteria</taxon>
        <taxon>Bacillati</taxon>
        <taxon>Bacillota</taxon>
        <taxon>Clostridia</taxon>
        <taxon>Lachnospirales</taxon>
        <taxon>Lachnospiraceae</taxon>
        <taxon>Lachnobacterium</taxon>
    </lineage>
</organism>
<dbReference type="SUPFAM" id="SSF48179">
    <property type="entry name" value="6-phosphogluconate dehydrogenase C-terminal domain-like"/>
    <property type="match status" value="1"/>
</dbReference>
<dbReference type="Gene3D" id="1.10.1040.20">
    <property type="entry name" value="ProC-like, C-terminal domain"/>
    <property type="match status" value="1"/>
</dbReference>
<dbReference type="InterPro" id="IPR037108">
    <property type="entry name" value="TM1727-like_C_sf"/>
</dbReference>
<dbReference type="Pfam" id="PF10727">
    <property type="entry name" value="Rossmann-like"/>
    <property type="match status" value="1"/>
</dbReference>
<feature type="domain" description="DUF2520" evidence="2">
    <location>
        <begin position="133"/>
        <end position="256"/>
    </location>
</feature>
<dbReference type="Proteomes" id="UP000183918">
    <property type="component" value="Unassembled WGS sequence"/>
</dbReference>
<protein>
    <submittedName>
        <fullName evidence="3">Predicted oxidoreductase, contains short-chain dehydrogenase (SDR) and DUF2520 domains</fullName>
    </submittedName>
</protein>
<sequence>MKVGIIGAGKVGCSLGMLLNLQYNNVLGFYSRSLQSSKEAAQFTKTKQYFELEELVEESDTIFLTVPDDVIEEVWNCLKRFPIKGKMICHCSGSLSSTIFSNIEDTGAYGFSIHPLLAISDRYSSYKELPKAIFTIEGNKEKIENISSLFEKIGIKVETISSEVKMKYHAAAVMSSNLVVALIESAQNQLVKCGFSQQSACAALEPLIRGNVEKVLKNGTINALTGPIERNDIGTVQKHMSVIDGIDKKIYDILSIKTLEIAKYKHPENDYSKMEEFLKEI</sequence>
<dbReference type="InterPro" id="IPR036291">
    <property type="entry name" value="NAD(P)-bd_dom_sf"/>
</dbReference>
<name>A0A1H3HAF4_9FIRM</name>
<dbReference type="Gene3D" id="3.40.50.720">
    <property type="entry name" value="NAD(P)-binding Rossmann-like Domain"/>
    <property type="match status" value="1"/>
</dbReference>
<dbReference type="PANTHER" id="PTHR40459:SF1">
    <property type="entry name" value="CONSERVED HYPOTHETICAL ALANINE AND LEUCINE RICH PROTEIN"/>
    <property type="match status" value="1"/>
</dbReference>
<evidence type="ECO:0000259" key="1">
    <source>
        <dbReference type="Pfam" id="PF10727"/>
    </source>
</evidence>
<dbReference type="PANTHER" id="PTHR40459">
    <property type="entry name" value="CONSERVED HYPOTHETICAL ALANINE AND LEUCINE RICH PROTEIN"/>
    <property type="match status" value="1"/>
</dbReference>
<dbReference type="RefSeq" id="WP_074716323.1">
    <property type="nucleotide sequence ID" value="NZ_FNPG01000008.1"/>
</dbReference>
<dbReference type="EMBL" id="FNPG01000008">
    <property type="protein sequence ID" value="SDY11764.1"/>
    <property type="molecule type" value="Genomic_DNA"/>
</dbReference>
<dbReference type="STRING" id="1122142.SAMN02910414_00774"/>
<keyword evidence="4" id="KW-1185">Reference proteome</keyword>
<evidence type="ECO:0000313" key="4">
    <source>
        <dbReference type="Proteomes" id="UP000183918"/>
    </source>
</evidence>
<dbReference type="InterPro" id="IPR019665">
    <property type="entry name" value="OxRdtase/DH_put_Rossmann_dom"/>
</dbReference>
<evidence type="ECO:0000313" key="3">
    <source>
        <dbReference type="EMBL" id="SDY11764.1"/>
    </source>
</evidence>
<feature type="domain" description="Putative oxidoreductase/dehydrogenase Rossmann-like" evidence="1">
    <location>
        <begin position="1"/>
        <end position="115"/>
    </location>
</feature>